<evidence type="ECO:0000256" key="1">
    <source>
        <dbReference type="SAM" id="Phobius"/>
    </source>
</evidence>
<proteinExistence type="predicted"/>
<reference evidence="2" key="2">
    <citation type="journal article" date="2015" name="Fish Shellfish Immunol.">
        <title>Early steps in the European eel (Anguilla anguilla)-Vibrio vulnificus interaction in the gills: Role of the RtxA13 toxin.</title>
        <authorList>
            <person name="Callol A."/>
            <person name="Pajuelo D."/>
            <person name="Ebbesson L."/>
            <person name="Teles M."/>
            <person name="MacKenzie S."/>
            <person name="Amaro C."/>
        </authorList>
    </citation>
    <scope>NUCLEOTIDE SEQUENCE</scope>
</reference>
<organism evidence="2">
    <name type="scientific">Anguilla anguilla</name>
    <name type="common">European freshwater eel</name>
    <name type="synonym">Muraena anguilla</name>
    <dbReference type="NCBI Taxonomy" id="7936"/>
    <lineage>
        <taxon>Eukaryota</taxon>
        <taxon>Metazoa</taxon>
        <taxon>Chordata</taxon>
        <taxon>Craniata</taxon>
        <taxon>Vertebrata</taxon>
        <taxon>Euteleostomi</taxon>
        <taxon>Actinopterygii</taxon>
        <taxon>Neopterygii</taxon>
        <taxon>Teleostei</taxon>
        <taxon>Anguilliformes</taxon>
        <taxon>Anguillidae</taxon>
        <taxon>Anguilla</taxon>
    </lineage>
</organism>
<name>A0A0E9X4K5_ANGAN</name>
<keyword evidence="1" id="KW-0472">Membrane</keyword>
<dbReference type="EMBL" id="GBXM01011954">
    <property type="protein sequence ID" value="JAH96623.1"/>
    <property type="molecule type" value="Transcribed_RNA"/>
</dbReference>
<keyword evidence="1" id="KW-0812">Transmembrane</keyword>
<reference evidence="2" key="1">
    <citation type="submission" date="2014-11" db="EMBL/GenBank/DDBJ databases">
        <authorList>
            <person name="Amaro Gonzalez C."/>
        </authorList>
    </citation>
    <scope>NUCLEOTIDE SEQUENCE</scope>
</reference>
<protein>
    <submittedName>
        <fullName evidence="2">Uncharacterized protein</fullName>
    </submittedName>
</protein>
<dbReference type="AlphaFoldDB" id="A0A0E9X4K5"/>
<sequence>MLNETPRAKDNSTCLGFISIPSFIYLFIYVKFFSLDLKYNSQSAIAPACHLSHEKPLCDTTCSAAGSGVLQCNLPGSEHIP</sequence>
<feature type="transmembrane region" description="Helical" evidence="1">
    <location>
        <begin position="12"/>
        <end position="30"/>
    </location>
</feature>
<evidence type="ECO:0000313" key="2">
    <source>
        <dbReference type="EMBL" id="JAH96623.1"/>
    </source>
</evidence>
<keyword evidence="1" id="KW-1133">Transmembrane helix</keyword>
<accession>A0A0E9X4K5</accession>